<evidence type="ECO:0000259" key="7">
    <source>
        <dbReference type="PROSITE" id="PS50110"/>
    </source>
</evidence>
<dbReference type="PROSITE" id="PS50110">
    <property type="entry name" value="RESPONSE_REGULATORY"/>
    <property type="match status" value="1"/>
</dbReference>
<dbReference type="SUPFAM" id="SSF47384">
    <property type="entry name" value="Homodimeric domain of signal transducing histidine kinase"/>
    <property type="match status" value="1"/>
</dbReference>
<dbReference type="Gene3D" id="3.30.565.10">
    <property type="entry name" value="Histidine kinase-like ATPase, C-terminal domain"/>
    <property type="match status" value="1"/>
</dbReference>
<dbReference type="RefSeq" id="WP_243605401.1">
    <property type="nucleotide sequence ID" value="NZ_JALGRD010000004.1"/>
</dbReference>
<keyword evidence="8" id="KW-0547">Nucleotide-binding</keyword>
<dbReference type="SMART" id="SM00448">
    <property type="entry name" value="REC"/>
    <property type="match status" value="1"/>
</dbReference>
<sequence length="746" mass="80301">MSIRARLVWLVIAVIAPALAFALYATYSVYRAQSSHVDQGMQETTRAVALGVDRELARYGAIVTTLAASPTIRNGDLRAFHERLQQTEHPVGSGVTIFDADGVPLADSDYPFGEPLPMPPRLPVHPALGTETQLQISSLFRDPVTQLESIAIHRPVLRNGRVQYFVTMKFPVTALGVMLEAQDLPKRWLGVILDQRHTIVARTRDPAGHIGERASPDFIQKLRASPARDGKVMSVTRDGVEVVTFFSRAEASGWTILIAIPRHDLLFSVLAPIGTMAVGILVVLALAIALAIAVGRTITRPLAQLDLAAGALGRGEVIQAFHTGMDETDRTAQALAQASVTIHRASHEMAERVQDALAQAERSHRALLQGQKLEALGNLTAGISHEFNNILQSMTMGLQLADMLSPHPRAKRAIEACQRSAQRATRLTRHLMTFSRSRTADAEQVDLRTLIIGMNELLTGTLPNHIELKLELPEGAWPTVLDPVQCELAILNLAINARDAMPGGGGLTISLHNQVLVEGNHLGLHAGAYLCIQVADGGCGMNTEVMAQAFEPFFTTKAVGEGTGLGLAQVYGFARQAGGAVSIESEVGKGTRVILVLPRLEHRSDAPPSVQLPPAQAVRAARVLLVDDDAEVREMMMSMLTELGYQVEEAIGSETALARLSDANQPPIHLLLSDIVMPGQMDGVALAEEARRLYPALRIILATGYTERIAADHGFRVLPKPFTSQALADALCEALGSAASTSSPVH</sequence>
<keyword evidence="3 4" id="KW-0597">Phosphoprotein</keyword>
<evidence type="ECO:0000259" key="6">
    <source>
        <dbReference type="PROSITE" id="PS50109"/>
    </source>
</evidence>
<evidence type="ECO:0000256" key="1">
    <source>
        <dbReference type="ARBA" id="ARBA00000085"/>
    </source>
</evidence>
<dbReference type="InterPro" id="IPR003661">
    <property type="entry name" value="HisK_dim/P_dom"/>
</dbReference>
<dbReference type="PROSITE" id="PS50109">
    <property type="entry name" value="HIS_KIN"/>
    <property type="match status" value="1"/>
</dbReference>
<accession>A0A9X1W1L4</accession>
<feature type="domain" description="Histidine kinase" evidence="6">
    <location>
        <begin position="382"/>
        <end position="601"/>
    </location>
</feature>
<dbReference type="SMART" id="SM00388">
    <property type="entry name" value="HisKA"/>
    <property type="match status" value="1"/>
</dbReference>
<keyword evidence="5" id="KW-0472">Membrane</keyword>
<dbReference type="GO" id="GO:0000155">
    <property type="term" value="F:phosphorelay sensor kinase activity"/>
    <property type="evidence" value="ECO:0007669"/>
    <property type="project" value="InterPro"/>
</dbReference>
<name>A0A9X1W1L4_9GAMM</name>
<dbReference type="AlphaFoldDB" id="A0A9X1W1L4"/>
<evidence type="ECO:0000256" key="4">
    <source>
        <dbReference type="PROSITE-ProRule" id="PRU00169"/>
    </source>
</evidence>
<dbReference type="GO" id="GO:0005524">
    <property type="term" value="F:ATP binding"/>
    <property type="evidence" value="ECO:0007669"/>
    <property type="project" value="UniProtKB-KW"/>
</dbReference>
<dbReference type="CDD" id="cd18773">
    <property type="entry name" value="PDC1_HK_sensor"/>
    <property type="match status" value="1"/>
</dbReference>
<keyword evidence="5" id="KW-0812">Transmembrane</keyword>
<evidence type="ECO:0000313" key="9">
    <source>
        <dbReference type="Proteomes" id="UP001139682"/>
    </source>
</evidence>
<dbReference type="EMBL" id="JALGRD010000004">
    <property type="protein sequence ID" value="MCJ0973261.1"/>
    <property type="molecule type" value="Genomic_DNA"/>
</dbReference>
<dbReference type="Pfam" id="PF00072">
    <property type="entry name" value="Response_reg"/>
    <property type="match status" value="1"/>
</dbReference>
<proteinExistence type="predicted"/>
<dbReference type="InterPro" id="IPR035440">
    <property type="entry name" value="4HB_MCP_dom_sf"/>
</dbReference>
<comment type="catalytic activity">
    <reaction evidence="1">
        <text>ATP + protein L-histidine = ADP + protein N-phospho-L-histidine.</text>
        <dbReference type="EC" id="2.7.13.3"/>
    </reaction>
</comment>
<dbReference type="Proteomes" id="UP001139682">
    <property type="component" value="Unassembled WGS sequence"/>
</dbReference>
<dbReference type="InterPro" id="IPR005467">
    <property type="entry name" value="His_kinase_dom"/>
</dbReference>
<dbReference type="SMART" id="SM00387">
    <property type="entry name" value="HATPase_c"/>
    <property type="match status" value="1"/>
</dbReference>
<dbReference type="EC" id="2.7.13.3" evidence="2"/>
<protein>
    <recommendedName>
        <fullName evidence="2">histidine kinase</fullName>
        <ecNumber evidence="2">2.7.13.3</ecNumber>
    </recommendedName>
</protein>
<dbReference type="InterPro" id="IPR004358">
    <property type="entry name" value="Sig_transdc_His_kin-like_C"/>
</dbReference>
<evidence type="ECO:0000313" key="8">
    <source>
        <dbReference type="EMBL" id="MCJ0973261.1"/>
    </source>
</evidence>
<evidence type="ECO:0000256" key="2">
    <source>
        <dbReference type="ARBA" id="ARBA00012438"/>
    </source>
</evidence>
<dbReference type="Pfam" id="PF00512">
    <property type="entry name" value="HisKA"/>
    <property type="match status" value="1"/>
</dbReference>
<dbReference type="InterPro" id="IPR001789">
    <property type="entry name" value="Sig_transdc_resp-reg_receiver"/>
</dbReference>
<dbReference type="CDD" id="cd18774">
    <property type="entry name" value="PDC2_HK_sensor"/>
    <property type="match status" value="1"/>
</dbReference>
<dbReference type="Gene3D" id="6.10.340.10">
    <property type="match status" value="1"/>
</dbReference>
<dbReference type="PANTHER" id="PTHR43065">
    <property type="entry name" value="SENSOR HISTIDINE KINASE"/>
    <property type="match status" value="1"/>
</dbReference>
<dbReference type="Gene3D" id="3.40.50.2300">
    <property type="match status" value="1"/>
</dbReference>
<feature type="transmembrane region" description="Helical" evidence="5">
    <location>
        <begin position="265"/>
        <end position="294"/>
    </location>
</feature>
<feature type="domain" description="Response regulatory" evidence="7">
    <location>
        <begin position="622"/>
        <end position="735"/>
    </location>
</feature>
<dbReference type="SUPFAM" id="SSF52172">
    <property type="entry name" value="CheY-like"/>
    <property type="match status" value="1"/>
</dbReference>
<dbReference type="PRINTS" id="PR00344">
    <property type="entry name" value="BCTRLSENSOR"/>
</dbReference>
<dbReference type="PANTHER" id="PTHR43065:SF42">
    <property type="entry name" value="TWO-COMPONENT SENSOR PPRA"/>
    <property type="match status" value="1"/>
</dbReference>
<reference evidence="8" key="1">
    <citation type="submission" date="2022-03" db="EMBL/GenBank/DDBJ databases">
        <title>Pseudomonas marianensis sp. nov., a marine bacterium isolated from deep-sea sediments of the Mariana Trench.</title>
        <authorList>
            <person name="Wei Y."/>
        </authorList>
    </citation>
    <scope>NUCLEOTIDE SEQUENCE</scope>
    <source>
        <strain evidence="8">PS1</strain>
    </source>
</reference>
<dbReference type="InterPro" id="IPR011006">
    <property type="entry name" value="CheY-like_superfamily"/>
</dbReference>
<dbReference type="Pfam" id="PF02518">
    <property type="entry name" value="HATPase_c"/>
    <property type="match status" value="1"/>
</dbReference>
<dbReference type="SUPFAM" id="SSF55874">
    <property type="entry name" value="ATPase domain of HSP90 chaperone/DNA topoisomerase II/histidine kinase"/>
    <property type="match status" value="1"/>
</dbReference>
<evidence type="ECO:0000256" key="5">
    <source>
        <dbReference type="SAM" id="Phobius"/>
    </source>
</evidence>
<feature type="modified residue" description="4-aspartylphosphate" evidence="4">
    <location>
        <position position="674"/>
    </location>
</feature>
<dbReference type="InterPro" id="IPR003594">
    <property type="entry name" value="HATPase_dom"/>
</dbReference>
<gene>
    <name evidence="8" type="ORF">MST27_07745</name>
</gene>
<keyword evidence="9" id="KW-1185">Reference proteome</keyword>
<keyword evidence="8" id="KW-0067">ATP-binding</keyword>
<dbReference type="Gene3D" id="3.30.450.20">
    <property type="entry name" value="PAS domain"/>
    <property type="match status" value="1"/>
</dbReference>
<comment type="caution">
    <text evidence="8">The sequence shown here is derived from an EMBL/GenBank/DDBJ whole genome shotgun (WGS) entry which is preliminary data.</text>
</comment>
<evidence type="ECO:0000256" key="3">
    <source>
        <dbReference type="ARBA" id="ARBA00022553"/>
    </source>
</evidence>
<dbReference type="SUPFAM" id="SSF47170">
    <property type="entry name" value="Aspartate receptor, ligand-binding domain"/>
    <property type="match status" value="1"/>
</dbReference>
<dbReference type="InterPro" id="IPR036097">
    <property type="entry name" value="HisK_dim/P_sf"/>
</dbReference>
<keyword evidence="5" id="KW-1133">Transmembrane helix</keyword>
<dbReference type="Gene3D" id="1.10.287.130">
    <property type="match status" value="1"/>
</dbReference>
<dbReference type="InterPro" id="IPR036890">
    <property type="entry name" value="HATPase_C_sf"/>
</dbReference>
<organism evidence="8 9">
    <name type="scientific">Stutzerimonas marianensis</name>
    <dbReference type="NCBI Taxonomy" id="2929513"/>
    <lineage>
        <taxon>Bacteria</taxon>
        <taxon>Pseudomonadati</taxon>
        <taxon>Pseudomonadota</taxon>
        <taxon>Gammaproteobacteria</taxon>
        <taxon>Pseudomonadales</taxon>
        <taxon>Pseudomonadaceae</taxon>
        <taxon>Stutzerimonas</taxon>
    </lineage>
</organism>